<dbReference type="InterPro" id="IPR029044">
    <property type="entry name" value="Nucleotide-diphossugar_trans"/>
</dbReference>
<sequence>MSDRIPDTPPIILPLPNNTDGPLWSVMIPTYNCMQFLKDTIESVLEQDLGPEKMQIEVVDDKSTDGDVGALVQSVGKGRVSFYQQKINRGSLRNFETCINRSKGKLVHLLHGDDKVKNGFYAEIESLFNQFPEAGAAFTKYTHIDENGREVEPDDFRLRDDPGILKDFLLTVSRGAYIQPPAMVVKRSVYEEVGSFFAVHYGEDWEMWIRIASKFEIAYSPRCLALYRMGHSSNITSRSILSGQNIKDITRVINIAQDYLPDNVKAGIKRDALRSFSMHYAKAANRMYPLQKEAAFAQAKGALQMDVNSRTIYWMVRLYFKHISTMLGLVK</sequence>
<dbReference type="AlphaFoldDB" id="A0A367GLE9"/>
<keyword evidence="2" id="KW-0808">Transferase</keyword>
<keyword evidence="3" id="KW-1185">Reference proteome</keyword>
<dbReference type="OrthoDB" id="9815829at2"/>
<dbReference type="InterPro" id="IPR050834">
    <property type="entry name" value="Glycosyltransf_2"/>
</dbReference>
<dbReference type="InterPro" id="IPR001173">
    <property type="entry name" value="Glyco_trans_2-like"/>
</dbReference>
<dbReference type="GO" id="GO:0016740">
    <property type="term" value="F:transferase activity"/>
    <property type="evidence" value="ECO:0007669"/>
    <property type="project" value="UniProtKB-KW"/>
</dbReference>
<name>A0A367GLE9_9SPHI</name>
<dbReference type="EMBL" id="QGDC01000011">
    <property type="protein sequence ID" value="RCH53676.1"/>
    <property type="molecule type" value="Genomic_DNA"/>
</dbReference>
<feature type="domain" description="Glycosyltransferase 2-like" evidence="1">
    <location>
        <begin position="25"/>
        <end position="192"/>
    </location>
</feature>
<dbReference type="Gene3D" id="3.90.550.10">
    <property type="entry name" value="Spore Coat Polysaccharide Biosynthesis Protein SpsA, Chain A"/>
    <property type="match status" value="1"/>
</dbReference>
<dbReference type="RefSeq" id="WP_114006449.1">
    <property type="nucleotide sequence ID" value="NZ_QGDC01000011.1"/>
</dbReference>
<proteinExistence type="predicted"/>
<dbReference type="SUPFAM" id="SSF53448">
    <property type="entry name" value="Nucleotide-diphospho-sugar transferases"/>
    <property type="match status" value="1"/>
</dbReference>
<dbReference type="PANTHER" id="PTHR43685">
    <property type="entry name" value="GLYCOSYLTRANSFERASE"/>
    <property type="match status" value="1"/>
</dbReference>
<gene>
    <name evidence="2" type="ORF">DJ568_16710</name>
</gene>
<evidence type="ECO:0000313" key="2">
    <source>
        <dbReference type="EMBL" id="RCH53676.1"/>
    </source>
</evidence>
<reference evidence="2 3" key="1">
    <citation type="submission" date="2018-05" db="EMBL/GenBank/DDBJ databases">
        <title>Mucilaginibacter hurinus sp. nov., isolated from briquette warehouse soil.</title>
        <authorList>
            <person name="Choi L."/>
        </authorList>
    </citation>
    <scope>NUCLEOTIDE SEQUENCE [LARGE SCALE GENOMIC DNA]</scope>
    <source>
        <strain evidence="2 3">ZR32</strain>
    </source>
</reference>
<dbReference type="Pfam" id="PF00535">
    <property type="entry name" value="Glycos_transf_2"/>
    <property type="match status" value="1"/>
</dbReference>
<evidence type="ECO:0000259" key="1">
    <source>
        <dbReference type="Pfam" id="PF00535"/>
    </source>
</evidence>
<organism evidence="2 3">
    <name type="scientific">Mucilaginibacter hurinus</name>
    <dbReference type="NCBI Taxonomy" id="2201324"/>
    <lineage>
        <taxon>Bacteria</taxon>
        <taxon>Pseudomonadati</taxon>
        <taxon>Bacteroidota</taxon>
        <taxon>Sphingobacteriia</taxon>
        <taxon>Sphingobacteriales</taxon>
        <taxon>Sphingobacteriaceae</taxon>
        <taxon>Mucilaginibacter</taxon>
    </lineage>
</organism>
<comment type="caution">
    <text evidence="2">The sequence shown here is derived from an EMBL/GenBank/DDBJ whole genome shotgun (WGS) entry which is preliminary data.</text>
</comment>
<accession>A0A367GLE9</accession>
<dbReference type="PANTHER" id="PTHR43685:SF2">
    <property type="entry name" value="GLYCOSYLTRANSFERASE 2-LIKE DOMAIN-CONTAINING PROTEIN"/>
    <property type="match status" value="1"/>
</dbReference>
<dbReference type="Proteomes" id="UP000253209">
    <property type="component" value="Unassembled WGS sequence"/>
</dbReference>
<protein>
    <submittedName>
        <fullName evidence="2">Family 2 glycosyl transferase</fullName>
    </submittedName>
</protein>
<evidence type="ECO:0000313" key="3">
    <source>
        <dbReference type="Proteomes" id="UP000253209"/>
    </source>
</evidence>